<evidence type="ECO:0000313" key="2">
    <source>
        <dbReference type="Proteomes" id="UP000011612"/>
    </source>
</evidence>
<organism evidence="1 2">
    <name type="scientific">Haloferax elongans ATCC BAA-1513</name>
    <dbReference type="NCBI Taxonomy" id="1230453"/>
    <lineage>
        <taxon>Archaea</taxon>
        <taxon>Methanobacteriati</taxon>
        <taxon>Methanobacteriota</taxon>
        <taxon>Stenosarchaea group</taxon>
        <taxon>Halobacteria</taxon>
        <taxon>Halobacteriales</taxon>
        <taxon>Haloferacaceae</taxon>
        <taxon>Haloferax</taxon>
    </lineage>
</organism>
<dbReference type="OrthoDB" id="287497at2157"/>
<dbReference type="STRING" id="1230453.C453_03874"/>
<gene>
    <name evidence="1" type="ORF">C453_03874</name>
</gene>
<reference evidence="1 2" key="1">
    <citation type="journal article" date="2014" name="PLoS Genet.">
        <title>Phylogenetically driven sequencing of extremely halophilic archaea reveals strategies for static and dynamic osmo-response.</title>
        <authorList>
            <person name="Becker E.A."/>
            <person name="Seitzer P.M."/>
            <person name="Tritt A."/>
            <person name="Larsen D."/>
            <person name="Krusor M."/>
            <person name="Yao A.I."/>
            <person name="Wu D."/>
            <person name="Madern D."/>
            <person name="Eisen J.A."/>
            <person name="Darling A.E."/>
            <person name="Facciotti M.T."/>
        </authorList>
    </citation>
    <scope>NUCLEOTIDE SEQUENCE [LARGE SCALE GENOMIC DNA]</scope>
    <source>
        <strain evidence="1 2">ATCC BAA-1513</strain>
    </source>
</reference>
<evidence type="ECO:0000313" key="1">
    <source>
        <dbReference type="EMBL" id="ELZ87459.1"/>
    </source>
</evidence>
<dbReference type="EMBL" id="AOLK01000011">
    <property type="protein sequence ID" value="ELZ87459.1"/>
    <property type="molecule type" value="Genomic_DNA"/>
</dbReference>
<keyword evidence="2" id="KW-1185">Reference proteome</keyword>
<accession>M0HWF9</accession>
<evidence type="ECO:0008006" key="3">
    <source>
        <dbReference type="Google" id="ProtNLM"/>
    </source>
</evidence>
<dbReference type="RefSeq" id="WP_008322802.1">
    <property type="nucleotide sequence ID" value="NZ_AOLK01000011.1"/>
</dbReference>
<dbReference type="AlphaFoldDB" id="M0HWF9"/>
<sequence>MSKSDETAARERVASLTAAVGVVVSSWPDVEQTTMFGCPSFRANETLFAVVSEQGVSLTSLPQDERSKLASHHQVVPFEANGRLVGSWATVHVESSHVRDLEDALRASYEAARDRKSK</sequence>
<proteinExistence type="predicted"/>
<dbReference type="PATRIC" id="fig|1230453.4.peg.731"/>
<protein>
    <recommendedName>
        <fullName evidence="3">TfoX N-terminal domain-containing protein</fullName>
    </recommendedName>
</protein>
<comment type="caution">
    <text evidence="1">The sequence shown here is derived from an EMBL/GenBank/DDBJ whole genome shotgun (WGS) entry which is preliminary data.</text>
</comment>
<name>M0HWF9_HALEO</name>
<dbReference type="Proteomes" id="UP000011612">
    <property type="component" value="Unassembled WGS sequence"/>
</dbReference>